<reference evidence="1 2" key="1">
    <citation type="submission" date="2023-07" db="EMBL/GenBank/DDBJ databases">
        <title>Genomic Encyclopedia of Type Strains, Phase IV (KMG-IV): sequencing the most valuable type-strain genomes for metagenomic binning, comparative biology and taxonomic classification.</title>
        <authorList>
            <person name="Goeker M."/>
        </authorList>
    </citation>
    <scope>NUCLEOTIDE SEQUENCE [LARGE SCALE GENOMIC DNA]</scope>
    <source>
        <strain evidence="1 2">DSM 16784</strain>
    </source>
</reference>
<gene>
    <name evidence="1" type="ORF">J2S15_000399</name>
</gene>
<sequence length="149" mass="16473">MIEKSKVLADAVSVLNKDDQPWEVSVEGDCIIGKWKWMDATFFSQSKISSEVRDYTFTVTLGDNGKWKEVDRTSSKSASVSSTGAKLSASKFKGKTMQKSFEFGVGKNKDTGETGIIGFTFDTSLVKKPIREYLESCGWKKAGLFGSLR</sequence>
<evidence type="ECO:0000313" key="2">
    <source>
        <dbReference type="Proteomes" id="UP001230220"/>
    </source>
</evidence>
<organism evidence="1 2">
    <name type="scientific">Breznakia pachnodae</name>
    <dbReference type="NCBI Taxonomy" id="265178"/>
    <lineage>
        <taxon>Bacteria</taxon>
        <taxon>Bacillati</taxon>
        <taxon>Bacillota</taxon>
        <taxon>Erysipelotrichia</taxon>
        <taxon>Erysipelotrichales</taxon>
        <taxon>Erysipelotrichaceae</taxon>
        <taxon>Breznakia</taxon>
    </lineage>
</organism>
<accession>A0ABU0DYF2</accession>
<keyword evidence="2" id="KW-1185">Reference proteome</keyword>
<proteinExistence type="predicted"/>
<name>A0ABU0DYF2_9FIRM</name>
<dbReference type="RefSeq" id="WP_307404976.1">
    <property type="nucleotide sequence ID" value="NZ_JAUSUR010000001.1"/>
</dbReference>
<evidence type="ECO:0000313" key="1">
    <source>
        <dbReference type="EMBL" id="MDQ0359668.1"/>
    </source>
</evidence>
<comment type="caution">
    <text evidence="1">The sequence shown here is derived from an EMBL/GenBank/DDBJ whole genome shotgun (WGS) entry which is preliminary data.</text>
</comment>
<dbReference type="Proteomes" id="UP001230220">
    <property type="component" value="Unassembled WGS sequence"/>
</dbReference>
<protein>
    <submittedName>
        <fullName evidence="1">Uncharacterized protein</fullName>
    </submittedName>
</protein>
<dbReference type="EMBL" id="JAUSUR010000001">
    <property type="protein sequence ID" value="MDQ0359668.1"/>
    <property type="molecule type" value="Genomic_DNA"/>
</dbReference>